<feature type="transmembrane region" description="Helical" evidence="10">
    <location>
        <begin position="26"/>
        <end position="46"/>
    </location>
</feature>
<dbReference type="InterPro" id="IPR028889">
    <property type="entry name" value="USP"/>
</dbReference>
<dbReference type="InterPro" id="IPR004853">
    <property type="entry name" value="Sugar_P_trans_dom"/>
</dbReference>
<dbReference type="Proteomes" id="UP000682877">
    <property type="component" value="Chromosome 3"/>
</dbReference>
<evidence type="ECO:0000256" key="4">
    <source>
        <dbReference type="ARBA" id="ARBA00012759"/>
    </source>
</evidence>
<keyword evidence="14" id="KW-1185">Reference proteome</keyword>
<keyword evidence="7" id="KW-0378">Hydrolase</keyword>
<feature type="transmembrane region" description="Helical" evidence="10">
    <location>
        <begin position="206"/>
        <end position="228"/>
    </location>
</feature>
<dbReference type="InterPro" id="IPR018200">
    <property type="entry name" value="USP_CS"/>
</dbReference>
<keyword evidence="8" id="KW-0788">Thiol protease</keyword>
<evidence type="ECO:0000259" key="12">
    <source>
        <dbReference type="PROSITE" id="PS50235"/>
    </source>
</evidence>
<feature type="region of interest" description="Disordered" evidence="9">
    <location>
        <begin position="721"/>
        <end position="808"/>
    </location>
</feature>
<protein>
    <recommendedName>
        <fullName evidence="4">ubiquitinyl hydrolase 1</fullName>
        <ecNumber evidence="4">3.4.19.12</ecNumber>
    </recommendedName>
</protein>
<dbReference type="GO" id="GO:0005829">
    <property type="term" value="C:cytosol"/>
    <property type="evidence" value="ECO:0007669"/>
    <property type="project" value="TreeGrafter"/>
</dbReference>
<dbReference type="Pfam" id="PF03151">
    <property type="entry name" value="TPT"/>
    <property type="match status" value="1"/>
</dbReference>
<evidence type="ECO:0000256" key="9">
    <source>
        <dbReference type="SAM" id="MobiDB-lite"/>
    </source>
</evidence>
<feature type="transmembrane region" description="Helical" evidence="10">
    <location>
        <begin position="175"/>
        <end position="199"/>
    </location>
</feature>
<dbReference type="PANTHER" id="PTHR24006">
    <property type="entry name" value="UBIQUITIN CARBOXYL-TERMINAL HYDROLASE"/>
    <property type="match status" value="1"/>
</dbReference>
<reference evidence="13" key="1">
    <citation type="submission" date="2021-01" db="EMBL/GenBank/DDBJ databases">
        <authorList>
            <person name="Bezrukov I."/>
        </authorList>
    </citation>
    <scope>NUCLEOTIDE SEQUENCE</scope>
</reference>
<evidence type="ECO:0000256" key="3">
    <source>
        <dbReference type="ARBA" id="ARBA00009085"/>
    </source>
</evidence>
<dbReference type="GO" id="GO:0004843">
    <property type="term" value="F:cysteine-type deubiquitinase activity"/>
    <property type="evidence" value="ECO:0007669"/>
    <property type="project" value="UniProtKB-EC"/>
</dbReference>
<dbReference type="EMBL" id="LR999453">
    <property type="protein sequence ID" value="CAE5967261.1"/>
    <property type="molecule type" value="Genomic_DNA"/>
</dbReference>
<keyword evidence="6" id="KW-0833">Ubl conjugation pathway</keyword>
<name>A0A8S1ZUT1_ARAAE</name>
<sequence length="1002" mass="109852">MIFSSVLCFLLTKVLKIVKVEEGMTLEIYVTSVIPIGAMFAMTLWLGNTAYLYISVAFAQMLKAIMPVAVFILGVAAGLEMMSCRMLLIMSIISFGVLVASYGELNINWIGVVYQMGGVVGEALRLIFMELLVKRKGIKLNPISLMYYVSPCSAICLFVPWIFLEKSKMDGNGPWNFHFVVLTLNSLCTFALNLSVFLVISHTSALTIRVAGVVKDWVVVLVSALLFADTKLTIINLFGYAIAIAGVAAYNNHKLKKEASKVPTETPGDGESIPLMSWMPSLLSQKRRNGPPLGLRNLGNTCYLNSVLQCLTFTPPLANFCLTHKHSSHCDSYVDGERKRDCPFCIVEKRIARSLSVDLTTDAPNKISSCIKIFAEHFKLGRQEDAHEFLRYVIDACHNTSLRLKKLRIKGNEPFNGNTVVKEIFGGALQSQVKCLSCGAESNKADEIMDISLEILHSSSVKESMQKFFQSEILDGNNKYKCETCEKLVTARKQMSILQAPNILVIQLKRFGGIFGGKIDKAISFGEILVLSNFMSKASKDPQPEYKLFGIIVHSGFSPESGHYYAYVKDSLGRWYCCNDSFVSLSTLQEVLSEKAYILFFSRSNQRPASAKTLVTTSNGTTSHEVNGCETSNPQKFIGPLNGVNMKPQAEQSFQKGNLASSKPHKFIGPKPRAEQALQEDNLLSSKVEKAPLKPHAKVIISVNLGAKRVSPSVNGRLSFHQDENIAPKSNKENSVSVLPSRVCSGTERKFGTENGGNGVKENGSAPGSSNHKVTLHPQDRSNGSSNGGDHHKDNLHPCGSNGSQNGTVHQEIERNGVSTTQSKGLCSSTNEDPCILLRKDESSRKELEAIKESLKKDALSHLRSCGWYDKVHISMRAKKRLRTEQSGGEDGNDLKRLLIEDVKSSLKSQIPEELKADLPLLGSLHTHSSVLVFTIARDQEEEPGQEEESLSAVALTNSSKSKSSSEIVVNMFLNGSLVADINLAGATSVINLEVLTVSIAD</sequence>
<dbReference type="PROSITE" id="PS50235">
    <property type="entry name" value="USP_3"/>
    <property type="match status" value="1"/>
</dbReference>
<comment type="catalytic activity">
    <reaction evidence="1">
        <text>Thiol-dependent hydrolysis of ester, thioester, amide, peptide and isopeptide bonds formed by the C-terminal Gly of ubiquitin (a 76-residue protein attached to proteins as an intracellular targeting signal).</text>
        <dbReference type="EC" id="3.4.19.12"/>
    </reaction>
</comment>
<keyword evidence="10" id="KW-1133">Transmembrane helix</keyword>
<proteinExistence type="inferred from homology"/>
<dbReference type="SUPFAM" id="SSF103481">
    <property type="entry name" value="Multidrug resistance efflux transporter EmrE"/>
    <property type="match status" value="1"/>
</dbReference>
<evidence type="ECO:0000256" key="5">
    <source>
        <dbReference type="ARBA" id="ARBA00022670"/>
    </source>
</evidence>
<dbReference type="FunFam" id="3.90.70.10:FF:000118">
    <property type="entry name" value="Ubiquitin carboxyl-terminal hydrolase 25"/>
    <property type="match status" value="1"/>
</dbReference>
<dbReference type="AlphaFoldDB" id="A0A8S1ZUT1"/>
<accession>A0A8S1ZUT1</accession>
<organism evidence="13 14">
    <name type="scientific">Arabidopsis arenosa</name>
    <name type="common">Sand rock-cress</name>
    <name type="synonym">Cardaminopsis arenosa</name>
    <dbReference type="NCBI Taxonomy" id="38785"/>
    <lineage>
        <taxon>Eukaryota</taxon>
        <taxon>Viridiplantae</taxon>
        <taxon>Streptophyta</taxon>
        <taxon>Embryophyta</taxon>
        <taxon>Tracheophyta</taxon>
        <taxon>Spermatophyta</taxon>
        <taxon>Magnoliopsida</taxon>
        <taxon>eudicotyledons</taxon>
        <taxon>Gunneridae</taxon>
        <taxon>Pentapetalae</taxon>
        <taxon>rosids</taxon>
        <taxon>malvids</taxon>
        <taxon>Brassicales</taxon>
        <taxon>Brassicaceae</taxon>
        <taxon>Camelineae</taxon>
        <taxon>Arabidopsis</taxon>
    </lineage>
</organism>
<evidence type="ECO:0000313" key="14">
    <source>
        <dbReference type="Proteomes" id="UP000682877"/>
    </source>
</evidence>
<dbReference type="PANTHER" id="PTHR24006:SF758">
    <property type="entry name" value="UBIQUITIN CARBOXYL-TERMINAL HYDROLASE 36"/>
    <property type="match status" value="1"/>
</dbReference>
<dbReference type="GO" id="GO:0016579">
    <property type="term" value="P:protein deubiquitination"/>
    <property type="evidence" value="ECO:0007669"/>
    <property type="project" value="InterPro"/>
</dbReference>
<feature type="signal peptide" evidence="11">
    <location>
        <begin position="1"/>
        <end position="16"/>
    </location>
</feature>
<dbReference type="EC" id="3.4.19.12" evidence="4"/>
<dbReference type="SUPFAM" id="SSF54001">
    <property type="entry name" value="Cysteine proteinases"/>
    <property type="match status" value="1"/>
</dbReference>
<feature type="chain" id="PRO_5035817909" description="ubiquitinyl hydrolase 1" evidence="11">
    <location>
        <begin position="17"/>
        <end position="1002"/>
    </location>
</feature>
<dbReference type="Pfam" id="PF00443">
    <property type="entry name" value="UCH"/>
    <property type="match status" value="1"/>
</dbReference>
<dbReference type="GO" id="GO:0006508">
    <property type="term" value="P:proteolysis"/>
    <property type="evidence" value="ECO:0007669"/>
    <property type="project" value="UniProtKB-KW"/>
</dbReference>
<feature type="transmembrane region" description="Helical" evidence="10">
    <location>
        <begin position="145"/>
        <end position="163"/>
    </location>
</feature>
<dbReference type="PROSITE" id="PS00972">
    <property type="entry name" value="USP_1"/>
    <property type="match status" value="1"/>
</dbReference>
<keyword evidence="10" id="KW-0472">Membrane</keyword>
<dbReference type="InterPro" id="IPR037185">
    <property type="entry name" value="EmrE-like"/>
</dbReference>
<dbReference type="InterPro" id="IPR050164">
    <property type="entry name" value="Peptidase_C19"/>
</dbReference>
<evidence type="ECO:0000256" key="8">
    <source>
        <dbReference type="ARBA" id="ARBA00022807"/>
    </source>
</evidence>
<evidence type="ECO:0000256" key="10">
    <source>
        <dbReference type="SAM" id="Phobius"/>
    </source>
</evidence>
<feature type="transmembrane region" description="Helical" evidence="10">
    <location>
        <begin position="86"/>
        <end position="103"/>
    </location>
</feature>
<feature type="transmembrane region" description="Helical" evidence="10">
    <location>
        <begin position="109"/>
        <end position="133"/>
    </location>
</feature>
<dbReference type="CDD" id="cd02661">
    <property type="entry name" value="Peptidase_C19E"/>
    <property type="match status" value="1"/>
</dbReference>
<keyword evidence="11" id="KW-0732">Signal</keyword>
<feature type="compositionally biased region" description="Basic and acidic residues" evidence="9">
    <location>
        <begin position="721"/>
        <end position="732"/>
    </location>
</feature>
<comment type="similarity">
    <text evidence="3">Belongs to the peptidase C19 family.</text>
</comment>
<feature type="domain" description="USP" evidence="12">
    <location>
        <begin position="293"/>
        <end position="604"/>
    </location>
</feature>
<dbReference type="InterPro" id="IPR001394">
    <property type="entry name" value="Peptidase_C19_UCH"/>
</dbReference>
<evidence type="ECO:0000256" key="11">
    <source>
        <dbReference type="SAM" id="SignalP"/>
    </source>
</evidence>
<comment type="subcellular location">
    <subcellularLocation>
        <location evidence="2">Membrane</location>
        <topology evidence="2">Multi-pass membrane protein</topology>
    </subcellularLocation>
</comment>
<dbReference type="InterPro" id="IPR038765">
    <property type="entry name" value="Papain-like_cys_pep_sf"/>
</dbReference>
<dbReference type="PROSITE" id="PS00973">
    <property type="entry name" value="USP_2"/>
    <property type="match status" value="1"/>
</dbReference>
<feature type="transmembrane region" description="Helical" evidence="10">
    <location>
        <begin position="52"/>
        <end position="79"/>
    </location>
</feature>
<evidence type="ECO:0000256" key="7">
    <source>
        <dbReference type="ARBA" id="ARBA00022801"/>
    </source>
</evidence>
<evidence type="ECO:0000256" key="2">
    <source>
        <dbReference type="ARBA" id="ARBA00004141"/>
    </source>
</evidence>
<keyword evidence="10" id="KW-0812">Transmembrane</keyword>
<dbReference type="GO" id="GO:0005634">
    <property type="term" value="C:nucleus"/>
    <property type="evidence" value="ECO:0007669"/>
    <property type="project" value="TreeGrafter"/>
</dbReference>
<evidence type="ECO:0000313" key="13">
    <source>
        <dbReference type="EMBL" id="CAE5967261.1"/>
    </source>
</evidence>
<gene>
    <name evidence="13" type="ORF">AARE701A_LOCUS7173</name>
</gene>
<evidence type="ECO:0000256" key="1">
    <source>
        <dbReference type="ARBA" id="ARBA00000707"/>
    </source>
</evidence>
<dbReference type="Gene3D" id="3.90.70.10">
    <property type="entry name" value="Cysteine proteinases"/>
    <property type="match status" value="1"/>
</dbReference>
<keyword evidence="5" id="KW-0645">Protease</keyword>
<evidence type="ECO:0000256" key="6">
    <source>
        <dbReference type="ARBA" id="ARBA00022786"/>
    </source>
</evidence>